<dbReference type="EMBL" id="UOEC01000014">
    <property type="protein sequence ID" value="VAV86830.1"/>
    <property type="molecule type" value="Genomic_DNA"/>
</dbReference>
<dbReference type="Gene3D" id="1.10.3480.10">
    <property type="entry name" value="TorD-like"/>
    <property type="match status" value="1"/>
</dbReference>
<dbReference type="Pfam" id="PF02613">
    <property type="entry name" value="Nitrate_red_del"/>
    <property type="match status" value="1"/>
</dbReference>
<dbReference type="InterPro" id="IPR050289">
    <property type="entry name" value="TorD/DmsD_chaperones"/>
</dbReference>
<gene>
    <name evidence="2" type="ORF">MNBD_ALPHA08-471</name>
</gene>
<evidence type="ECO:0000313" key="2">
    <source>
        <dbReference type="EMBL" id="VAV86830.1"/>
    </source>
</evidence>
<dbReference type="InterPro" id="IPR036411">
    <property type="entry name" value="TorD-like_sf"/>
</dbReference>
<dbReference type="InterPro" id="IPR020945">
    <property type="entry name" value="DMSO/NO3_reduct_chaperone"/>
</dbReference>
<protein>
    <submittedName>
        <fullName evidence="2">Formate dehydrogenase-specific chaperone</fullName>
    </submittedName>
</protein>
<evidence type="ECO:0000256" key="1">
    <source>
        <dbReference type="ARBA" id="ARBA00023186"/>
    </source>
</evidence>
<dbReference type="PANTHER" id="PTHR34227">
    <property type="entry name" value="CHAPERONE PROTEIN YCDY"/>
    <property type="match status" value="1"/>
</dbReference>
<reference evidence="2" key="1">
    <citation type="submission" date="2018-06" db="EMBL/GenBank/DDBJ databases">
        <authorList>
            <person name="Zhirakovskaya E."/>
        </authorList>
    </citation>
    <scope>NUCLEOTIDE SEQUENCE</scope>
</reference>
<dbReference type="SUPFAM" id="SSF89155">
    <property type="entry name" value="TorD-like"/>
    <property type="match status" value="1"/>
</dbReference>
<sequence length="197" mass="21623">MVVENEVGPEDRLRADVYRLLAMLLRAAPDQTNLDMLATMRGDETPLGKAVGQLALLASKSSPDSIDVEYRALFIGIDKAEISPYGSSYMKDFLHESPLERLRSDMSRAGIGMREDIDEPEDHIAALCEMMAGMILGDFARPASLEDQRAFFKVHISAWATTFFSDLQMARSSVFYTGVGAVGAAFVTIEEAAFAMV</sequence>
<keyword evidence="1" id="KW-0143">Chaperone</keyword>
<name>A0A3B0QZY6_9ZZZZ</name>
<dbReference type="PANTHER" id="PTHR34227:SF1">
    <property type="entry name" value="DIMETHYL SULFOXIDE REDUCTASE CHAPERONE-RELATED"/>
    <property type="match status" value="1"/>
</dbReference>
<proteinExistence type="predicted"/>
<accession>A0A3B0QZY6</accession>
<dbReference type="AlphaFoldDB" id="A0A3B0QZY6"/>
<organism evidence="2">
    <name type="scientific">hydrothermal vent metagenome</name>
    <dbReference type="NCBI Taxonomy" id="652676"/>
    <lineage>
        <taxon>unclassified sequences</taxon>
        <taxon>metagenomes</taxon>
        <taxon>ecological metagenomes</taxon>
    </lineage>
</organism>